<evidence type="ECO:0000256" key="1">
    <source>
        <dbReference type="SAM" id="MobiDB-lite"/>
    </source>
</evidence>
<reference evidence="2" key="1">
    <citation type="journal article" date="2018" name="Genome Biol. Evol.">
        <title>Genomics and development of Lentinus tigrinus, a white-rot wood-decaying mushroom with dimorphic fruiting bodies.</title>
        <authorList>
            <person name="Wu B."/>
            <person name="Xu Z."/>
            <person name="Knudson A."/>
            <person name="Carlson A."/>
            <person name="Chen N."/>
            <person name="Kovaka S."/>
            <person name="LaButti K."/>
            <person name="Lipzen A."/>
            <person name="Pennachio C."/>
            <person name="Riley R."/>
            <person name="Schakwitz W."/>
            <person name="Umezawa K."/>
            <person name="Ohm R.A."/>
            <person name="Grigoriev I.V."/>
            <person name="Nagy L.G."/>
            <person name="Gibbons J."/>
            <person name="Hibbett D."/>
        </authorList>
    </citation>
    <scope>NUCLEOTIDE SEQUENCE [LARGE SCALE GENOMIC DNA]</scope>
    <source>
        <strain evidence="2">ALCF2SS1-6</strain>
    </source>
</reference>
<feature type="region of interest" description="Disordered" evidence="1">
    <location>
        <begin position="49"/>
        <end position="69"/>
    </location>
</feature>
<sequence>MWAGQGDSACTRLHVVDRDLPPGRRAIWIRMAAAVQGLRIVDRETVFSPRPRRLNPPGPWQTAGASWKGAPPQAQWTAEQYAKLGDCVRSRVRRRRRGRCEGVADRVIDSSFPAGSGRRKGGDACAVRSRYSILDSGTDAGARRCQSWAWCASAIWYVRLFVGARVTGRGRVVIMVKGRGWRARAAKAEKRTRVQRVPSGSGESGIRYQESGEASWINERRGTAAQSEGGYHQAGVGARPSTSQLATCLTDGHRGNRTYWPCSSQHLLIMTVARWVPEVPQLAAGSS</sequence>
<organism evidence="2 3">
    <name type="scientific">Lentinus tigrinus ALCF2SS1-6</name>
    <dbReference type="NCBI Taxonomy" id="1328759"/>
    <lineage>
        <taxon>Eukaryota</taxon>
        <taxon>Fungi</taxon>
        <taxon>Dikarya</taxon>
        <taxon>Basidiomycota</taxon>
        <taxon>Agaricomycotina</taxon>
        <taxon>Agaricomycetes</taxon>
        <taxon>Polyporales</taxon>
        <taxon>Polyporaceae</taxon>
        <taxon>Lentinus</taxon>
    </lineage>
</organism>
<evidence type="ECO:0000313" key="3">
    <source>
        <dbReference type="Proteomes" id="UP000313359"/>
    </source>
</evidence>
<protein>
    <submittedName>
        <fullName evidence="2">Uncharacterized protein</fullName>
    </submittedName>
</protein>
<dbReference type="EMBL" id="ML122269">
    <property type="protein sequence ID" value="RPD59627.1"/>
    <property type="molecule type" value="Genomic_DNA"/>
</dbReference>
<evidence type="ECO:0000313" key="2">
    <source>
        <dbReference type="EMBL" id="RPD59627.1"/>
    </source>
</evidence>
<proteinExistence type="predicted"/>
<gene>
    <name evidence="2" type="ORF">L227DRAFT_154257</name>
</gene>
<accession>A0A5C2S8R7</accession>
<name>A0A5C2S8R7_9APHY</name>
<keyword evidence="3" id="KW-1185">Reference proteome</keyword>
<dbReference type="Proteomes" id="UP000313359">
    <property type="component" value="Unassembled WGS sequence"/>
</dbReference>
<dbReference type="AlphaFoldDB" id="A0A5C2S8R7"/>